<keyword evidence="3" id="KW-1185">Reference proteome</keyword>
<evidence type="ECO:0000313" key="2">
    <source>
        <dbReference type="EMBL" id="ARN18694.1"/>
    </source>
</evidence>
<reference evidence="2 3" key="1">
    <citation type="submission" date="2016-04" db="EMBL/GenBank/DDBJ databases">
        <title>Complete genome sequence of natural rubber-degrading, novel Gram-negative bacterium, Rhizobacter gummiphilus strain NS21.</title>
        <authorList>
            <person name="Tabata M."/>
            <person name="Kasai D."/>
            <person name="Fukuda M."/>
        </authorList>
    </citation>
    <scope>NUCLEOTIDE SEQUENCE [LARGE SCALE GENOMIC DNA]</scope>
    <source>
        <strain evidence="2 3">NS21</strain>
    </source>
</reference>
<keyword evidence="2" id="KW-0378">Hydrolase</keyword>
<dbReference type="InterPro" id="IPR018310">
    <property type="entry name" value="Put_endonuclease_Z1-dom"/>
</dbReference>
<proteinExistence type="predicted"/>
<accession>A0A1W6L349</accession>
<dbReference type="Proteomes" id="UP000193427">
    <property type="component" value="Chromosome"/>
</dbReference>
<feature type="domain" description="Putative endonuclease Z1" evidence="1">
    <location>
        <begin position="438"/>
        <end position="675"/>
    </location>
</feature>
<dbReference type="KEGG" id="rgu:A4W93_01475"/>
<name>A0A1W6L349_9BURK</name>
<keyword evidence="2" id="KW-0255">Endonuclease</keyword>
<organism evidence="2 3">
    <name type="scientific">Piscinibacter gummiphilus</name>
    <dbReference type="NCBI Taxonomy" id="946333"/>
    <lineage>
        <taxon>Bacteria</taxon>
        <taxon>Pseudomonadati</taxon>
        <taxon>Pseudomonadota</taxon>
        <taxon>Betaproteobacteria</taxon>
        <taxon>Burkholderiales</taxon>
        <taxon>Sphaerotilaceae</taxon>
        <taxon>Piscinibacter</taxon>
    </lineage>
</organism>
<protein>
    <submittedName>
        <fullName evidence="2">Endonuclease</fullName>
    </submittedName>
</protein>
<dbReference type="Pfam" id="PF10593">
    <property type="entry name" value="Z1"/>
    <property type="match status" value="1"/>
</dbReference>
<gene>
    <name evidence="2" type="ORF">A4W93_01475</name>
</gene>
<dbReference type="OrthoDB" id="436461at2"/>
<dbReference type="STRING" id="946333.A4W93_01475"/>
<keyword evidence="2" id="KW-0540">Nuclease</keyword>
<evidence type="ECO:0000313" key="3">
    <source>
        <dbReference type="Proteomes" id="UP000193427"/>
    </source>
</evidence>
<dbReference type="GO" id="GO:0004519">
    <property type="term" value="F:endonuclease activity"/>
    <property type="evidence" value="ECO:0007669"/>
    <property type="project" value="UniProtKB-KW"/>
</dbReference>
<sequence>MADASPTQGKLISIAQTLLRDEPDETKRSPTLIAEVVAGIASLHFKSRAEEINQPAAVAELIRRFSHWISTDATLSDVTGHVDWLNAARKKDWRYWHRLSRYMERTLAADVVDALDRSTDEILGLLEDPEREGHWDRRGLVVGHVQSGKTSSYSALICKAADAGYKIIIVLAGLHNNLRSQTQIRLEEAFLGYETSPNRDPGKPLGVFFEDSDPEIHPHCATTREDNGDFNAGIAKHFAISPEERPWLFVIKKNKTVMARLLKWIQGHHVADATDAATGRRIVTKLPLLVIDDESDHASVDTGEQTFDSEGVADPDHQPKAINSLIRRILSSFAKSAYVGYTATPFANIFIHRQAATREEGSDLFPRSFIKNLTAPSNYVGPARVFGARGPNGRVGGLPLTRIIKDHIDGEGPHGWMPEKHKKDHVPTYAGQEMVTPSLREAIHSFLITCAMRSLRGQKTKHASMLVHVTRFTGVQAEVRRQVEQVVKDLRQALTRRINHEKVLADLRDLWERDFLPTSAVIAKTMDELKETSPMHSWSEIEAILPETIGDIALRTINGSAKEAFEYAEREATGLKVIAIGGDKLARGLTLEGLTTSYFVRTTKMYDTLLQMGRWFGYRPGYLDLCRLYTTEDLVDWFGHIADASEELREEFDAMAASGATPEQYGLRVASHDTLLVTSPLKMRTAQNLSLSYSGSAVQTITFKNDKASLQSNLNATFELIQAMGAPASGAPRQERDEKPDEWKRSYIWREVDAGVVIDFLKAYVVPAGIERANSSVMAEFIEKMNEIGLLKKWTVALVAEGADGEKTYHFPRGISLKSLPSRSHRGDASRYSIGALTEPEDEAIDVGYDMWKSALNATLKSWKPDPARNRFDPPSRPNGKALRQLVSPEAIGEASRGLLLLYPLTPSGAAGAVPEDWNDPIMAFAASFPSSEKTVKVEYMVDHLYWKNEYGASE</sequence>
<evidence type="ECO:0000259" key="1">
    <source>
        <dbReference type="Pfam" id="PF10593"/>
    </source>
</evidence>
<dbReference type="EMBL" id="CP015118">
    <property type="protein sequence ID" value="ARN18694.1"/>
    <property type="molecule type" value="Genomic_DNA"/>
</dbReference>
<dbReference type="RefSeq" id="WP_085748929.1">
    <property type="nucleotide sequence ID" value="NZ_BSPR01000012.1"/>
</dbReference>
<dbReference type="AlphaFoldDB" id="A0A1W6L349"/>